<proteinExistence type="predicted"/>
<evidence type="ECO:0000313" key="1">
    <source>
        <dbReference type="EMBL" id="GJS92559.1"/>
    </source>
</evidence>
<evidence type="ECO:0000313" key="2">
    <source>
        <dbReference type="Proteomes" id="UP001151760"/>
    </source>
</evidence>
<gene>
    <name evidence="1" type="ORF">Tco_0799527</name>
</gene>
<dbReference type="EMBL" id="BQNB010011590">
    <property type="protein sequence ID" value="GJS92559.1"/>
    <property type="molecule type" value="Genomic_DNA"/>
</dbReference>
<sequence length="72" mass="8008">MYRGNRLDSQASDVVDDVSNAAAEFALMGISSQAKLEKLNDKVKLEESNARFDKWKESSKNLVKLINSSNDS</sequence>
<dbReference type="Proteomes" id="UP001151760">
    <property type="component" value="Unassembled WGS sequence"/>
</dbReference>
<organism evidence="1 2">
    <name type="scientific">Tanacetum coccineum</name>
    <dbReference type="NCBI Taxonomy" id="301880"/>
    <lineage>
        <taxon>Eukaryota</taxon>
        <taxon>Viridiplantae</taxon>
        <taxon>Streptophyta</taxon>
        <taxon>Embryophyta</taxon>
        <taxon>Tracheophyta</taxon>
        <taxon>Spermatophyta</taxon>
        <taxon>Magnoliopsida</taxon>
        <taxon>eudicotyledons</taxon>
        <taxon>Gunneridae</taxon>
        <taxon>Pentapetalae</taxon>
        <taxon>asterids</taxon>
        <taxon>campanulids</taxon>
        <taxon>Asterales</taxon>
        <taxon>Asteraceae</taxon>
        <taxon>Asteroideae</taxon>
        <taxon>Anthemideae</taxon>
        <taxon>Anthemidinae</taxon>
        <taxon>Tanacetum</taxon>
    </lineage>
</organism>
<reference evidence="1" key="1">
    <citation type="journal article" date="2022" name="Int. J. Mol. Sci.">
        <title>Draft Genome of Tanacetum Coccineum: Genomic Comparison of Closely Related Tanacetum-Family Plants.</title>
        <authorList>
            <person name="Yamashiro T."/>
            <person name="Shiraishi A."/>
            <person name="Nakayama K."/>
            <person name="Satake H."/>
        </authorList>
    </citation>
    <scope>NUCLEOTIDE SEQUENCE</scope>
</reference>
<protein>
    <submittedName>
        <fullName evidence="1">Uncharacterized protein</fullName>
    </submittedName>
</protein>
<comment type="caution">
    <text evidence="1">The sequence shown here is derived from an EMBL/GenBank/DDBJ whole genome shotgun (WGS) entry which is preliminary data.</text>
</comment>
<accession>A0ABQ4ZQJ6</accession>
<keyword evidence="2" id="KW-1185">Reference proteome</keyword>
<name>A0ABQ4ZQJ6_9ASTR</name>
<reference evidence="1" key="2">
    <citation type="submission" date="2022-01" db="EMBL/GenBank/DDBJ databases">
        <authorList>
            <person name="Yamashiro T."/>
            <person name="Shiraishi A."/>
            <person name="Satake H."/>
            <person name="Nakayama K."/>
        </authorList>
    </citation>
    <scope>NUCLEOTIDE SEQUENCE</scope>
</reference>